<dbReference type="Pfam" id="PF02475">
    <property type="entry name" value="TRM5-TYW2_MTfase"/>
    <property type="match status" value="1"/>
</dbReference>
<feature type="binding site" evidence="10">
    <location>
        <begin position="494"/>
        <end position="495"/>
    </location>
    <ligand>
        <name>S-adenosyl-L-methionine</name>
        <dbReference type="ChEBI" id="CHEBI:59789"/>
    </ligand>
</feature>
<accession>A0A178CCI4</accession>
<sequence length="660" mass="74678">MGFEPETYYLGPNKHCPNNDMPVLIYRDCLPLPLSEAKTTEFLESHAWEKKGTWGHIAYRHFHPNTHECYGGEEIEVHAGDVIVLPAGTGHCCLQSSTDYRYIGVYPEGAPKWRSELGKNEVGDAYRHEIQSVALPVQDPVNGISLLGTYKQYIVHLDESSKSFQCDYRMASLLRRLLSTTPPEVPNATIRRMNLNSADLPKIFLPPVNRCMRTLDKSFFRKVVPLAAATIPDVRQITAIRRELEKSQDLLRVSPIKPLRDDDSVGQGAKCLLLRPGIDANEPKTWSQTISRLVEDRLASLRPYDLTLTYDDWTMHNILEAVLPEIPEEEKETPAGFAQVGHVAHVNLREAYLPYKYIIGQILVDKNPNITTVINKTFDVGTESVFRTFPYEVIAGPDDLDVTVHESGCEFKFNFGKVYWNSRLGTEHSRLFEQFKEGEAVCDVMAGVGPFAVPAGKRKVFVRANDLNPDSYQSLEDAIKSNKVSDFVSASCEDGRAFIRTATRDLQHSPREARLPSKVKISRKLTKEEMQARRKEADAAAKVLKEPNAFAHYVMNLPASAIEFLDAFRGLYHGREAEFKPHTSRDLPLIHLYLFQTKFASEEEEIQEICERISQHIGAPVKLDDLELDMQVRFVRLVAPKKKMFCASFRIPASVAFAQP</sequence>
<keyword evidence="4 10" id="KW-0808">Transferase</keyword>
<evidence type="ECO:0000256" key="1">
    <source>
        <dbReference type="ARBA" id="ARBA00009775"/>
    </source>
</evidence>
<dbReference type="HAMAP" id="MF_03152">
    <property type="entry name" value="TRM5"/>
    <property type="match status" value="1"/>
</dbReference>
<dbReference type="GO" id="GO:0002939">
    <property type="term" value="P:tRNA N1-guanine methylation"/>
    <property type="evidence" value="ECO:0007669"/>
    <property type="project" value="TreeGrafter"/>
</dbReference>
<keyword evidence="2 10" id="KW-0963">Cytoplasm</keyword>
<evidence type="ECO:0000256" key="5">
    <source>
        <dbReference type="ARBA" id="ARBA00022691"/>
    </source>
</evidence>
<dbReference type="Gene3D" id="2.60.120.10">
    <property type="entry name" value="Jelly Rolls"/>
    <property type="match status" value="1"/>
</dbReference>
<comment type="similarity">
    <text evidence="1">Belongs to the class I-like SAM-binding methyltransferase superfamily. TRM5/TYW2 family.</text>
</comment>
<feature type="binding site" evidence="10">
    <location>
        <position position="556"/>
    </location>
    <ligand>
        <name>S-adenosyl-L-methionine</name>
        <dbReference type="ChEBI" id="CHEBI:59789"/>
    </ligand>
</feature>
<keyword evidence="5 10" id="KW-0949">S-adenosyl-L-methionine</keyword>
<dbReference type="Pfam" id="PF25133">
    <property type="entry name" value="TYW2_N_2"/>
    <property type="match status" value="1"/>
</dbReference>
<comment type="similarity">
    <text evidence="10">Belongs to the TRM5 / TYW2 family.</text>
</comment>
<feature type="domain" description="SAM-dependent methyltransferase TRM5/TYW2-type" evidence="11">
    <location>
        <begin position="337"/>
        <end position="653"/>
    </location>
</feature>
<organism evidence="12 13">
    <name type="scientific">Fonsecaea nubica</name>
    <dbReference type="NCBI Taxonomy" id="856822"/>
    <lineage>
        <taxon>Eukaryota</taxon>
        <taxon>Fungi</taxon>
        <taxon>Dikarya</taxon>
        <taxon>Ascomycota</taxon>
        <taxon>Pezizomycotina</taxon>
        <taxon>Eurotiomycetes</taxon>
        <taxon>Chaetothyriomycetidae</taxon>
        <taxon>Chaetothyriales</taxon>
        <taxon>Herpotrichiellaceae</taxon>
        <taxon>Fonsecaea</taxon>
    </lineage>
</organism>
<dbReference type="InterPro" id="IPR056743">
    <property type="entry name" value="TRM5-TYW2-like_MTfase"/>
</dbReference>
<evidence type="ECO:0000313" key="12">
    <source>
        <dbReference type="EMBL" id="OAL27668.1"/>
    </source>
</evidence>
<keyword evidence="13" id="KW-1185">Reference proteome</keyword>
<dbReference type="GO" id="GO:0070901">
    <property type="term" value="P:mitochondrial tRNA methylation"/>
    <property type="evidence" value="ECO:0007669"/>
    <property type="project" value="UniProtKB-ARBA"/>
</dbReference>
<protein>
    <recommendedName>
        <fullName evidence="10">tRNA (guanine(37)-N1)-methyltransferase</fullName>
        <ecNumber evidence="10">2.1.1.228</ecNumber>
    </recommendedName>
    <alternativeName>
        <fullName evidence="10">M1G-methyltransferase</fullName>
    </alternativeName>
    <alternativeName>
        <fullName evidence="10">tRNA [GM37] methyltransferase</fullName>
    </alternativeName>
    <alternativeName>
        <fullName evidence="10">tRNA methyltransferase 5</fullName>
    </alternativeName>
</protein>
<keyword evidence="8 10" id="KW-0539">Nucleus</keyword>
<feature type="binding site" evidence="10">
    <location>
        <position position="428"/>
    </location>
    <ligand>
        <name>S-adenosyl-L-methionine</name>
        <dbReference type="ChEBI" id="CHEBI:59789"/>
    </ligand>
</feature>
<dbReference type="PROSITE" id="PS51684">
    <property type="entry name" value="SAM_MT_TRM5_TYW2"/>
    <property type="match status" value="1"/>
</dbReference>
<dbReference type="PANTHER" id="PTHR23245:SF36">
    <property type="entry name" value="TRNA (GUANINE(37)-N1)-METHYLTRANSFERASE"/>
    <property type="match status" value="1"/>
</dbReference>
<keyword evidence="3 10" id="KW-0489">Methyltransferase</keyword>
<evidence type="ECO:0000256" key="6">
    <source>
        <dbReference type="ARBA" id="ARBA00022694"/>
    </source>
</evidence>
<keyword evidence="6 10" id="KW-0819">tRNA processing</keyword>
<evidence type="ECO:0000256" key="2">
    <source>
        <dbReference type="ARBA" id="ARBA00022490"/>
    </source>
</evidence>
<evidence type="ECO:0000313" key="13">
    <source>
        <dbReference type="Proteomes" id="UP000185904"/>
    </source>
</evidence>
<evidence type="ECO:0000256" key="10">
    <source>
        <dbReference type="HAMAP-Rule" id="MF_03152"/>
    </source>
</evidence>
<reference evidence="12 13" key="1">
    <citation type="submission" date="2016-03" db="EMBL/GenBank/DDBJ databases">
        <title>The draft genome sequence of Fonsecaea nubica causative agent of cutaneous subcutaneous infection in human host.</title>
        <authorList>
            <person name="Costa F."/>
            <person name="Sybren D.H."/>
            <person name="Raittz R.T."/>
            <person name="Weiss V.A."/>
            <person name="Leao A.C."/>
            <person name="Gomes R."/>
            <person name="De Souza E.M."/>
            <person name="Pedrosa F.O."/>
            <person name="Steffens M.B."/>
            <person name="Bombassaro A."/>
            <person name="Tadra-Sfeir M.Z."/>
            <person name="Moreno L.F."/>
            <person name="Najafzadeh M.J."/>
            <person name="Felipe M.S."/>
            <person name="Teixeira M."/>
            <person name="Sun J."/>
            <person name="Xi L."/>
            <person name="Castro M.A."/>
            <person name="Vicente V.A."/>
        </authorList>
    </citation>
    <scope>NUCLEOTIDE SEQUENCE [LARGE SCALE GENOMIC DNA]</scope>
    <source>
        <strain evidence="12 13">CBS 269.64</strain>
    </source>
</reference>
<dbReference type="Proteomes" id="UP000185904">
    <property type="component" value="Unassembled WGS sequence"/>
</dbReference>
<dbReference type="Gene3D" id="3.30.300.110">
    <property type="entry name" value="Met-10+ protein-like domains"/>
    <property type="match status" value="1"/>
</dbReference>
<evidence type="ECO:0000256" key="8">
    <source>
        <dbReference type="ARBA" id="ARBA00023242"/>
    </source>
</evidence>
<dbReference type="FunFam" id="3.30.300.110:FF:000001">
    <property type="entry name" value="tRNA (guanine(37)-N1)-methyltransferase"/>
    <property type="match status" value="1"/>
</dbReference>
<dbReference type="InterPro" id="IPR014710">
    <property type="entry name" value="RmlC-like_jellyroll"/>
</dbReference>
<dbReference type="InterPro" id="IPR030382">
    <property type="entry name" value="MeTrfase_TRM5/TYW2"/>
</dbReference>
<dbReference type="InterPro" id="IPR056744">
    <property type="entry name" value="TRM5/TYW2-like_N"/>
</dbReference>
<dbReference type="Gene3D" id="3.40.50.150">
    <property type="entry name" value="Vaccinia Virus protein VP39"/>
    <property type="match status" value="1"/>
</dbReference>
<evidence type="ECO:0000256" key="9">
    <source>
        <dbReference type="ARBA" id="ARBA00047783"/>
    </source>
</evidence>
<comment type="subunit">
    <text evidence="10">Monomer.</text>
</comment>
<gene>
    <name evidence="10" type="primary">TRM5</name>
    <name evidence="12" type="ORF">AYO20_09741</name>
</gene>
<dbReference type="AlphaFoldDB" id="A0A178CCI4"/>
<dbReference type="GO" id="GO:0005634">
    <property type="term" value="C:nucleus"/>
    <property type="evidence" value="ECO:0007669"/>
    <property type="project" value="UniProtKB-SubCell"/>
</dbReference>
<dbReference type="GO" id="GO:0005759">
    <property type="term" value="C:mitochondrial matrix"/>
    <property type="evidence" value="ECO:0007669"/>
    <property type="project" value="UniProtKB-SubCell"/>
</dbReference>
<dbReference type="InterPro" id="IPR047121">
    <property type="entry name" value="YjiB-like"/>
</dbReference>
<dbReference type="CDD" id="cd02219">
    <property type="entry name" value="cupin_YjlB-like"/>
    <property type="match status" value="1"/>
</dbReference>
<dbReference type="InterPro" id="IPR029063">
    <property type="entry name" value="SAM-dependent_MTases_sf"/>
</dbReference>
<evidence type="ECO:0000256" key="3">
    <source>
        <dbReference type="ARBA" id="ARBA00022603"/>
    </source>
</evidence>
<evidence type="ECO:0000256" key="4">
    <source>
        <dbReference type="ARBA" id="ARBA00022679"/>
    </source>
</evidence>
<dbReference type="SUPFAM" id="SSF51182">
    <property type="entry name" value="RmlC-like cupins"/>
    <property type="match status" value="1"/>
</dbReference>
<dbReference type="InterPro" id="IPR025792">
    <property type="entry name" value="tRNA_Gua_MeTrfase_euk"/>
</dbReference>
<comment type="function">
    <text evidence="10">Specifically methylates the N1 position of guanosine-37 in various cytoplasmic and mitochondrial tRNAs. Methylation is not dependent on the nature of the nucleoside 5' of the target nucleoside. This is the first step in the biosynthesis of wybutosine (yW), a modified base adjacent to the anticodon of tRNAs and required for accurate decoding.</text>
</comment>
<keyword evidence="7 10" id="KW-0496">Mitochondrion</keyword>
<comment type="catalytic activity">
    <reaction evidence="9 10">
        <text>guanosine(37) in tRNA + S-adenosyl-L-methionine = N(1)-methylguanosine(37) in tRNA + S-adenosyl-L-homocysteine + H(+)</text>
        <dbReference type="Rhea" id="RHEA:36899"/>
        <dbReference type="Rhea" id="RHEA-COMP:10145"/>
        <dbReference type="Rhea" id="RHEA-COMP:10147"/>
        <dbReference type="ChEBI" id="CHEBI:15378"/>
        <dbReference type="ChEBI" id="CHEBI:57856"/>
        <dbReference type="ChEBI" id="CHEBI:59789"/>
        <dbReference type="ChEBI" id="CHEBI:73542"/>
        <dbReference type="ChEBI" id="CHEBI:74269"/>
        <dbReference type="EC" id="2.1.1.228"/>
    </reaction>
</comment>
<dbReference type="EC" id="2.1.1.228" evidence="10"/>
<dbReference type="PANTHER" id="PTHR23245">
    <property type="entry name" value="TRNA METHYLTRANSFERASE"/>
    <property type="match status" value="1"/>
</dbReference>
<comment type="caution">
    <text evidence="12">The sequence shown here is derived from an EMBL/GenBank/DDBJ whole genome shotgun (WGS) entry which is preliminary data.</text>
</comment>
<dbReference type="OrthoDB" id="408788at2759"/>
<evidence type="ECO:0000259" key="11">
    <source>
        <dbReference type="PROSITE" id="PS51684"/>
    </source>
</evidence>
<dbReference type="InterPro" id="IPR011051">
    <property type="entry name" value="RmlC_Cupin_sf"/>
</dbReference>
<name>A0A178CCI4_9EURO</name>
<dbReference type="SUPFAM" id="SSF53335">
    <property type="entry name" value="S-adenosyl-L-methionine-dependent methyltransferases"/>
    <property type="match status" value="1"/>
</dbReference>
<evidence type="ECO:0000256" key="7">
    <source>
        <dbReference type="ARBA" id="ARBA00023128"/>
    </source>
</evidence>
<comment type="subcellular location">
    <subcellularLocation>
        <location evidence="10">Mitochondrion matrix</location>
    </subcellularLocation>
    <subcellularLocation>
        <location evidence="10">Nucleus</location>
    </subcellularLocation>
    <subcellularLocation>
        <location evidence="10">Cytoplasm</location>
    </subcellularLocation>
    <text evidence="10">Predominantly in the mitochondria and in the nucleus.</text>
</comment>
<dbReference type="EMBL" id="LVCJ01000093">
    <property type="protein sequence ID" value="OAL27668.1"/>
    <property type="molecule type" value="Genomic_DNA"/>
</dbReference>
<feature type="binding site" evidence="10">
    <location>
        <begin position="466"/>
        <end position="467"/>
    </location>
    <ligand>
        <name>S-adenosyl-L-methionine</name>
        <dbReference type="ChEBI" id="CHEBI:59789"/>
    </ligand>
</feature>
<proteinExistence type="inferred from homology"/>
<dbReference type="GO" id="GO:0052906">
    <property type="term" value="F:tRNA (guanine(37)-N1)-methyltransferase activity"/>
    <property type="evidence" value="ECO:0007669"/>
    <property type="project" value="UniProtKB-UniRule"/>
</dbReference>